<dbReference type="InterPro" id="IPR000157">
    <property type="entry name" value="TIR_dom"/>
</dbReference>
<name>A0A392MBV1_9FABA</name>
<accession>A0A392MBV1</accession>
<evidence type="ECO:0000313" key="3">
    <source>
        <dbReference type="EMBL" id="MCH84575.1"/>
    </source>
</evidence>
<evidence type="ECO:0000313" key="4">
    <source>
        <dbReference type="Proteomes" id="UP000265520"/>
    </source>
</evidence>
<feature type="domain" description="TIR" evidence="2">
    <location>
        <begin position="1"/>
        <end position="44"/>
    </location>
</feature>
<protein>
    <submittedName>
        <fullName evidence="3">TMV resistance protein N-like</fullName>
    </submittedName>
</protein>
<dbReference type="InterPro" id="IPR035897">
    <property type="entry name" value="Toll_tir_struct_dom_sf"/>
</dbReference>
<reference evidence="3 4" key="1">
    <citation type="journal article" date="2018" name="Front. Plant Sci.">
        <title>Red Clover (Trifolium pratense) and Zigzag Clover (T. medium) - A Picture of Genomic Similarities and Differences.</title>
        <authorList>
            <person name="Dluhosova J."/>
            <person name="Istvanek J."/>
            <person name="Nedelnik J."/>
            <person name="Repkova J."/>
        </authorList>
    </citation>
    <scope>NUCLEOTIDE SEQUENCE [LARGE SCALE GENOMIC DNA]</scope>
    <source>
        <strain evidence="4">cv. 10/8</strain>
        <tissue evidence="3">Leaf</tissue>
    </source>
</reference>
<dbReference type="Pfam" id="PF01582">
    <property type="entry name" value="TIR"/>
    <property type="match status" value="1"/>
</dbReference>
<evidence type="ECO:0000256" key="1">
    <source>
        <dbReference type="ARBA" id="ARBA00023027"/>
    </source>
</evidence>
<keyword evidence="4" id="KW-1185">Reference proteome</keyword>
<dbReference type="Proteomes" id="UP000265520">
    <property type="component" value="Unassembled WGS sequence"/>
</dbReference>
<dbReference type="EMBL" id="LXQA010007043">
    <property type="protein sequence ID" value="MCH84575.1"/>
    <property type="molecule type" value="Genomic_DNA"/>
</dbReference>
<dbReference type="PANTHER" id="PTHR32009">
    <property type="entry name" value="TMV RESISTANCE PROTEIN N-LIKE"/>
    <property type="match status" value="1"/>
</dbReference>
<dbReference type="PANTHER" id="PTHR32009:SF160">
    <property type="entry name" value="DISEASE RESISTANCE PROTEIN (TIR-NBS-LRR CLASS)"/>
    <property type="match status" value="1"/>
</dbReference>
<dbReference type="Gene3D" id="3.40.50.10140">
    <property type="entry name" value="Toll/interleukin-1 receptor homology (TIR) domain"/>
    <property type="match status" value="1"/>
</dbReference>
<proteinExistence type="predicted"/>
<dbReference type="AlphaFoldDB" id="A0A392MBV1"/>
<dbReference type="SUPFAM" id="SSF52200">
    <property type="entry name" value="Toll/Interleukin receptor TIR domain"/>
    <property type="match status" value="1"/>
</dbReference>
<evidence type="ECO:0000259" key="2">
    <source>
        <dbReference type="Pfam" id="PF01582"/>
    </source>
</evidence>
<sequence>MECNKTIGQVVLPVFYGVDPSEVRYQTGEFGKGFQNLLNRNISKEKEKSLSEVEATKSMKLKLRWKNALLEAAGLAGFVVLNSR</sequence>
<dbReference type="GO" id="GO:0007165">
    <property type="term" value="P:signal transduction"/>
    <property type="evidence" value="ECO:0007669"/>
    <property type="project" value="InterPro"/>
</dbReference>
<keyword evidence="1" id="KW-0520">NAD</keyword>
<gene>
    <name evidence="3" type="ORF">A2U01_0005407</name>
</gene>
<comment type="caution">
    <text evidence="3">The sequence shown here is derived from an EMBL/GenBank/DDBJ whole genome shotgun (WGS) entry which is preliminary data.</text>
</comment>
<organism evidence="3 4">
    <name type="scientific">Trifolium medium</name>
    <dbReference type="NCBI Taxonomy" id="97028"/>
    <lineage>
        <taxon>Eukaryota</taxon>
        <taxon>Viridiplantae</taxon>
        <taxon>Streptophyta</taxon>
        <taxon>Embryophyta</taxon>
        <taxon>Tracheophyta</taxon>
        <taxon>Spermatophyta</taxon>
        <taxon>Magnoliopsida</taxon>
        <taxon>eudicotyledons</taxon>
        <taxon>Gunneridae</taxon>
        <taxon>Pentapetalae</taxon>
        <taxon>rosids</taxon>
        <taxon>fabids</taxon>
        <taxon>Fabales</taxon>
        <taxon>Fabaceae</taxon>
        <taxon>Papilionoideae</taxon>
        <taxon>50 kb inversion clade</taxon>
        <taxon>NPAAA clade</taxon>
        <taxon>Hologalegina</taxon>
        <taxon>IRL clade</taxon>
        <taxon>Trifolieae</taxon>
        <taxon>Trifolium</taxon>
    </lineage>
</organism>